<evidence type="ECO:0000313" key="1">
    <source>
        <dbReference type="EMBL" id="KAL3880239.1"/>
    </source>
</evidence>
<reference evidence="1 2" key="1">
    <citation type="submission" date="2024-11" db="EMBL/GenBank/DDBJ databases">
        <title>Chromosome-level genome assembly of the freshwater bivalve Anodonta woodiana.</title>
        <authorList>
            <person name="Chen X."/>
        </authorList>
    </citation>
    <scope>NUCLEOTIDE SEQUENCE [LARGE SCALE GENOMIC DNA]</scope>
    <source>
        <strain evidence="1">MN2024</strain>
        <tissue evidence="1">Gills</tissue>
    </source>
</reference>
<proteinExistence type="predicted"/>
<accession>A0ABD3X1X1</accession>
<dbReference type="AlphaFoldDB" id="A0ABD3X1X1"/>
<dbReference type="EMBL" id="JBJQND010000004">
    <property type="protein sequence ID" value="KAL3880239.1"/>
    <property type="molecule type" value="Genomic_DNA"/>
</dbReference>
<feature type="non-terminal residue" evidence="1">
    <location>
        <position position="67"/>
    </location>
</feature>
<feature type="non-terminal residue" evidence="1">
    <location>
        <position position="1"/>
    </location>
</feature>
<evidence type="ECO:0000313" key="2">
    <source>
        <dbReference type="Proteomes" id="UP001634394"/>
    </source>
</evidence>
<keyword evidence="2" id="KW-1185">Reference proteome</keyword>
<name>A0ABD3X1X1_SINWO</name>
<organism evidence="1 2">
    <name type="scientific">Sinanodonta woodiana</name>
    <name type="common">Chinese pond mussel</name>
    <name type="synonym">Anodonta woodiana</name>
    <dbReference type="NCBI Taxonomy" id="1069815"/>
    <lineage>
        <taxon>Eukaryota</taxon>
        <taxon>Metazoa</taxon>
        <taxon>Spiralia</taxon>
        <taxon>Lophotrochozoa</taxon>
        <taxon>Mollusca</taxon>
        <taxon>Bivalvia</taxon>
        <taxon>Autobranchia</taxon>
        <taxon>Heteroconchia</taxon>
        <taxon>Palaeoheterodonta</taxon>
        <taxon>Unionida</taxon>
        <taxon>Unionoidea</taxon>
        <taxon>Unionidae</taxon>
        <taxon>Unioninae</taxon>
        <taxon>Sinanodonta</taxon>
    </lineage>
</organism>
<sequence>SILEDALTAGCASSGWNIKLNITILRMLYPDVNPGDIYMTLRSCTGKVYNDELQFLYSYSRCNTHTQ</sequence>
<gene>
    <name evidence="1" type="ORF">ACJMK2_032488</name>
</gene>
<comment type="caution">
    <text evidence="1">The sequence shown here is derived from an EMBL/GenBank/DDBJ whole genome shotgun (WGS) entry which is preliminary data.</text>
</comment>
<dbReference type="Proteomes" id="UP001634394">
    <property type="component" value="Unassembled WGS sequence"/>
</dbReference>
<protein>
    <submittedName>
        <fullName evidence="1">Uncharacterized protein</fullName>
    </submittedName>
</protein>